<sequence length="136" mass="16577">MSKSDKFDEFRNEFFNLESGFSTVARKEKRILTYYETKIEHFEQLLSKRDKRINELESYLEELRKKELDSKYNSDILQVLMKDYMNWVKERELLIASFEKEKNMWSELLQKNNELMNQYLGDVINNSNNNINQIQQ</sequence>
<gene>
    <name evidence="1" type="ORF">DFA_06241</name>
</gene>
<organism evidence="1 2">
    <name type="scientific">Cavenderia fasciculata</name>
    <name type="common">Slime mold</name>
    <name type="synonym">Dictyostelium fasciculatum</name>
    <dbReference type="NCBI Taxonomy" id="261658"/>
    <lineage>
        <taxon>Eukaryota</taxon>
        <taxon>Amoebozoa</taxon>
        <taxon>Evosea</taxon>
        <taxon>Eumycetozoa</taxon>
        <taxon>Dictyostelia</taxon>
        <taxon>Acytosteliales</taxon>
        <taxon>Cavenderiaceae</taxon>
        <taxon>Cavenderia</taxon>
    </lineage>
</organism>
<dbReference type="OrthoDB" id="206339at2759"/>
<reference evidence="2" key="1">
    <citation type="journal article" date="2011" name="Genome Res.">
        <title>Phylogeny-wide analysis of social amoeba genomes highlights ancient origins for complex intercellular communication.</title>
        <authorList>
            <person name="Heidel A.J."/>
            <person name="Lawal H.M."/>
            <person name="Felder M."/>
            <person name="Schilde C."/>
            <person name="Helps N.R."/>
            <person name="Tunggal B."/>
            <person name="Rivero F."/>
            <person name="John U."/>
            <person name="Schleicher M."/>
            <person name="Eichinger L."/>
            <person name="Platzer M."/>
            <person name="Noegel A.A."/>
            <person name="Schaap P."/>
            <person name="Gloeckner G."/>
        </authorList>
    </citation>
    <scope>NUCLEOTIDE SEQUENCE [LARGE SCALE GENOMIC DNA]</scope>
    <source>
        <strain evidence="2">SH3</strain>
    </source>
</reference>
<dbReference type="RefSeq" id="XP_004361953.1">
    <property type="nucleotide sequence ID" value="XM_004361896.1"/>
</dbReference>
<protein>
    <submittedName>
        <fullName evidence="1">Uncharacterized protein</fullName>
    </submittedName>
</protein>
<name>F4PKH8_CACFS</name>
<accession>F4PKH8</accession>
<keyword evidence="2" id="KW-1185">Reference proteome</keyword>
<dbReference type="EMBL" id="GL883007">
    <property type="protein sequence ID" value="EGG24102.1"/>
    <property type="molecule type" value="Genomic_DNA"/>
</dbReference>
<dbReference type="Proteomes" id="UP000007797">
    <property type="component" value="Unassembled WGS sequence"/>
</dbReference>
<dbReference type="GeneID" id="14876151"/>
<dbReference type="KEGG" id="dfa:DFA_06241"/>
<evidence type="ECO:0000313" key="1">
    <source>
        <dbReference type="EMBL" id="EGG24102.1"/>
    </source>
</evidence>
<evidence type="ECO:0000313" key="2">
    <source>
        <dbReference type="Proteomes" id="UP000007797"/>
    </source>
</evidence>
<proteinExistence type="predicted"/>
<dbReference type="AlphaFoldDB" id="F4PKH8"/>